<evidence type="ECO:0000313" key="2">
    <source>
        <dbReference type="Proteomes" id="UP000198406"/>
    </source>
</evidence>
<evidence type="ECO:0000313" key="1">
    <source>
        <dbReference type="EMBL" id="GAX25339.1"/>
    </source>
</evidence>
<dbReference type="EMBL" id="BDSP01000223">
    <property type="protein sequence ID" value="GAX25339.1"/>
    <property type="molecule type" value="Genomic_DNA"/>
</dbReference>
<comment type="caution">
    <text evidence="1">The sequence shown here is derived from an EMBL/GenBank/DDBJ whole genome shotgun (WGS) entry which is preliminary data.</text>
</comment>
<dbReference type="AlphaFoldDB" id="A0A1Z5KGF1"/>
<proteinExistence type="predicted"/>
<organism evidence="1 2">
    <name type="scientific">Fistulifera solaris</name>
    <name type="common">Oleaginous diatom</name>
    <dbReference type="NCBI Taxonomy" id="1519565"/>
    <lineage>
        <taxon>Eukaryota</taxon>
        <taxon>Sar</taxon>
        <taxon>Stramenopiles</taxon>
        <taxon>Ochrophyta</taxon>
        <taxon>Bacillariophyta</taxon>
        <taxon>Bacillariophyceae</taxon>
        <taxon>Bacillariophycidae</taxon>
        <taxon>Naviculales</taxon>
        <taxon>Naviculaceae</taxon>
        <taxon>Fistulifera</taxon>
    </lineage>
</organism>
<reference evidence="1 2" key="1">
    <citation type="journal article" date="2015" name="Plant Cell">
        <title>Oil accumulation by the oleaginous diatom Fistulifera solaris as revealed by the genome and transcriptome.</title>
        <authorList>
            <person name="Tanaka T."/>
            <person name="Maeda Y."/>
            <person name="Veluchamy A."/>
            <person name="Tanaka M."/>
            <person name="Abida H."/>
            <person name="Marechal E."/>
            <person name="Bowler C."/>
            <person name="Muto M."/>
            <person name="Sunaga Y."/>
            <person name="Tanaka M."/>
            <person name="Yoshino T."/>
            <person name="Taniguchi T."/>
            <person name="Fukuda Y."/>
            <person name="Nemoto M."/>
            <person name="Matsumoto M."/>
            <person name="Wong P.S."/>
            <person name="Aburatani S."/>
            <person name="Fujibuchi W."/>
        </authorList>
    </citation>
    <scope>NUCLEOTIDE SEQUENCE [LARGE SCALE GENOMIC DNA]</scope>
    <source>
        <strain evidence="1 2">JPCC DA0580</strain>
    </source>
</reference>
<dbReference type="InParanoid" id="A0A1Z5KGF1"/>
<name>A0A1Z5KGF1_FISSO</name>
<dbReference type="SUPFAM" id="SSF82185">
    <property type="entry name" value="Histone H3 K4-specific methyltransferase SET7/9 N-terminal domain"/>
    <property type="match status" value="1"/>
</dbReference>
<protein>
    <submittedName>
        <fullName evidence="1">Uncharacterized protein</fullName>
    </submittedName>
</protein>
<sequence>MTFFVSFEQARDLAFGREEWWKCTGRYGERIDEEQHLLDQKTARQPVRYKHNRRSEKGRSTMYVGDWRDGSCNGFGVSYFEEGYVIAGTRTKNNLNPAKLVWLSSSPCWINNNWPSSVLRVREEDFDGDDEEPTGLPFMYLGGFVNGLMEDDHAAVILKDGTTRIGPWKEGNPVGDWWEDHEERYTTLEDIATLQSFGSFCPDLSKEVKAVKKKLFAKESAFTAIRDSPTTTTVCSESYRDSPTLQRIDELKAAQSVVVTPTERNFSSMKKVHISDLPECTENEGSISDFGRSLTTNMSGKMFHHESTLSFLDQNSDILDDKTSAQEIINNICNWLSEDVIGTDANPVDVYKYATKFQEDGFQSVEMIQRSCTLDDIAGWMKKAHIRVFIEKAFVHRSEVTTWLLETVIPNADIVEMEVYRQQFYDEGLNSVDAIKTMCTPQDIESFTWMKKFHRRSLAACISAKREGELLSCDH</sequence>
<gene>
    <name evidence="1" type="ORF">FisN_5Lh432</name>
</gene>
<dbReference type="Proteomes" id="UP000198406">
    <property type="component" value="Unassembled WGS sequence"/>
</dbReference>
<keyword evidence="2" id="KW-1185">Reference proteome</keyword>
<accession>A0A1Z5KGF1</accession>